<keyword evidence="1" id="KW-0479">Metal-binding</keyword>
<accession>A0A8T2MTQ2</accession>
<comment type="caution">
    <text evidence="6">The sequence shown here is derived from an EMBL/GenBank/DDBJ whole genome shotgun (WGS) entry which is preliminary data.</text>
</comment>
<dbReference type="GO" id="GO:0008270">
    <property type="term" value="F:zinc ion binding"/>
    <property type="evidence" value="ECO:0007669"/>
    <property type="project" value="UniProtKB-KW"/>
</dbReference>
<evidence type="ECO:0000256" key="2">
    <source>
        <dbReference type="ARBA" id="ARBA00022771"/>
    </source>
</evidence>
<dbReference type="PANTHER" id="PTHR25465">
    <property type="entry name" value="B-BOX DOMAIN CONTAINING"/>
    <property type="match status" value="1"/>
</dbReference>
<evidence type="ECO:0000313" key="6">
    <source>
        <dbReference type="EMBL" id="KAG9327877.1"/>
    </source>
</evidence>
<keyword evidence="2 4" id="KW-0863">Zinc-finger</keyword>
<dbReference type="Pfam" id="PF13445">
    <property type="entry name" value="zf-RING_UBOX"/>
    <property type="match status" value="1"/>
</dbReference>
<dbReference type="SUPFAM" id="SSF57850">
    <property type="entry name" value="RING/U-box"/>
    <property type="match status" value="1"/>
</dbReference>
<feature type="domain" description="RING-type" evidence="5">
    <location>
        <begin position="13"/>
        <end position="55"/>
    </location>
</feature>
<keyword evidence="3" id="KW-0862">Zinc</keyword>
<evidence type="ECO:0000256" key="3">
    <source>
        <dbReference type="ARBA" id="ARBA00022833"/>
    </source>
</evidence>
<feature type="non-terminal residue" evidence="6">
    <location>
        <position position="1"/>
    </location>
</feature>
<dbReference type="InterPro" id="IPR027370">
    <property type="entry name" value="Znf-RING_euk"/>
</dbReference>
<evidence type="ECO:0000313" key="7">
    <source>
        <dbReference type="Proteomes" id="UP000824540"/>
    </source>
</evidence>
<dbReference type="EMBL" id="JAFBMS010003060">
    <property type="protein sequence ID" value="KAG9327877.1"/>
    <property type="molecule type" value="Genomic_DNA"/>
</dbReference>
<dbReference type="Proteomes" id="UP000824540">
    <property type="component" value="Unassembled WGS sequence"/>
</dbReference>
<evidence type="ECO:0000256" key="1">
    <source>
        <dbReference type="ARBA" id="ARBA00022723"/>
    </source>
</evidence>
<dbReference type="PANTHER" id="PTHR25465:SF73">
    <property type="entry name" value="E3 UBIQUITIN_ISG15 LIGASE TRIM25 ISOFORM X1"/>
    <property type="match status" value="1"/>
</dbReference>
<protein>
    <recommendedName>
        <fullName evidence="5">RING-type domain-containing protein</fullName>
    </recommendedName>
</protein>
<dbReference type="Gene3D" id="3.30.40.10">
    <property type="entry name" value="Zinc/RING finger domain, C3HC4 (zinc finger)"/>
    <property type="match status" value="1"/>
</dbReference>
<reference evidence="6" key="1">
    <citation type="thesis" date="2021" institute="BYU ScholarsArchive" country="Provo, UT, USA">
        <title>Applications of and Algorithms for Genome Assembly and Genomic Analyses with an Emphasis on Marine Teleosts.</title>
        <authorList>
            <person name="Pickett B.D."/>
        </authorList>
    </citation>
    <scope>NUCLEOTIDE SEQUENCE</scope>
    <source>
        <strain evidence="6">HI-2016</strain>
    </source>
</reference>
<proteinExistence type="predicted"/>
<dbReference type="InterPro" id="IPR051051">
    <property type="entry name" value="E3_ubiq-ligase_TRIM/RNF"/>
</dbReference>
<evidence type="ECO:0000259" key="5">
    <source>
        <dbReference type="PROSITE" id="PS50089"/>
    </source>
</evidence>
<dbReference type="SMART" id="SM00184">
    <property type="entry name" value="RING"/>
    <property type="match status" value="1"/>
</dbReference>
<dbReference type="InterPro" id="IPR017907">
    <property type="entry name" value="Znf_RING_CS"/>
</dbReference>
<keyword evidence="7" id="KW-1185">Reference proteome</keyword>
<organism evidence="6 7">
    <name type="scientific">Albula glossodonta</name>
    <name type="common">roundjaw bonefish</name>
    <dbReference type="NCBI Taxonomy" id="121402"/>
    <lineage>
        <taxon>Eukaryota</taxon>
        <taxon>Metazoa</taxon>
        <taxon>Chordata</taxon>
        <taxon>Craniata</taxon>
        <taxon>Vertebrata</taxon>
        <taxon>Euteleostomi</taxon>
        <taxon>Actinopterygii</taxon>
        <taxon>Neopterygii</taxon>
        <taxon>Teleostei</taxon>
        <taxon>Albuliformes</taxon>
        <taxon>Albulidae</taxon>
        <taxon>Albula</taxon>
    </lineage>
</organism>
<gene>
    <name evidence="6" type="ORF">JZ751_018443</name>
</gene>
<dbReference type="PROSITE" id="PS50089">
    <property type="entry name" value="ZF_RING_2"/>
    <property type="match status" value="1"/>
</dbReference>
<sequence>MSDSLPLSEELSCVACRDLFSGSVPPPCGHSLCRACVQEGWERRPGARLHCPLCHEREEEEGLWHPHLDRPAFRSHPLVQPLRDLAGRRCPEHSEMLRH</sequence>
<dbReference type="InterPro" id="IPR001841">
    <property type="entry name" value="Znf_RING"/>
</dbReference>
<dbReference type="InterPro" id="IPR013083">
    <property type="entry name" value="Znf_RING/FYVE/PHD"/>
</dbReference>
<dbReference type="AlphaFoldDB" id="A0A8T2MTQ2"/>
<dbReference type="PROSITE" id="PS00518">
    <property type="entry name" value="ZF_RING_1"/>
    <property type="match status" value="1"/>
</dbReference>
<dbReference type="OrthoDB" id="6105938at2759"/>
<evidence type="ECO:0000256" key="4">
    <source>
        <dbReference type="PROSITE-ProRule" id="PRU00175"/>
    </source>
</evidence>
<name>A0A8T2MTQ2_9TELE</name>